<evidence type="ECO:0000313" key="2">
    <source>
        <dbReference type="Proteomes" id="UP001501721"/>
    </source>
</evidence>
<dbReference type="EMBL" id="BAAATL010000001">
    <property type="protein sequence ID" value="GAA2466365.1"/>
    <property type="molecule type" value="Genomic_DNA"/>
</dbReference>
<name>A0ABN3KMA2_9ACTN</name>
<sequence>MAEAAGYGGRMGRVGMVGDERVGGQGTDAAPVFGGSAEWGAAYEEYEAEVRRFVPRLWTLIGTPVTHGGPSEERERRFARRAADTLADLRSGHSVDPVRRAFVDTVRGRDLDGALIEEHLAAIRADCAARADGEAAGVHRLGRRRRANHPNGCPFPLFRGSNRSSVCLRKRSKGIRWPGG</sequence>
<organism evidence="1 2">
    <name type="scientific">Streptomyces graminearus</name>
    <dbReference type="NCBI Taxonomy" id="284030"/>
    <lineage>
        <taxon>Bacteria</taxon>
        <taxon>Bacillati</taxon>
        <taxon>Actinomycetota</taxon>
        <taxon>Actinomycetes</taxon>
        <taxon>Kitasatosporales</taxon>
        <taxon>Streptomycetaceae</taxon>
        <taxon>Streptomyces</taxon>
    </lineage>
</organism>
<accession>A0ABN3KMA2</accession>
<keyword evidence="2" id="KW-1185">Reference proteome</keyword>
<protein>
    <submittedName>
        <fullName evidence="1">Uncharacterized protein</fullName>
    </submittedName>
</protein>
<dbReference type="Proteomes" id="UP001501721">
    <property type="component" value="Unassembled WGS sequence"/>
</dbReference>
<proteinExistence type="predicted"/>
<gene>
    <name evidence="1" type="ORF">GCM10010422_04050</name>
</gene>
<evidence type="ECO:0000313" key="1">
    <source>
        <dbReference type="EMBL" id="GAA2466365.1"/>
    </source>
</evidence>
<comment type="caution">
    <text evidence="1">The sequence shown here is derived from an EMBL/GenBank/DDBJ whole genome shotgun (WGS) entry which is preliminary data.</text>
</comment>
<reference evidence="1 2" key="1">
    <citation type="journal article" date="2019" name="Int. J. Syst. Evol. Microbiol.">
        <title>The Global Catalogue of Microorganisms (GCM) 10K type strain sequencing project: providing services to taxonomists for standard genome sequencing and annotation.</title>
        <authorList>
            <consortium name="The Broad Institute Genomics Platform"/>
            <consortium name="The Broad Institute Genome Sequencing Center for Infectious Disease"/>
            <person name="Wu L."/>
            <person name="Ma J."/>
        </authorList>
    </citation>
    <scope>NUCLEOTIDE SEQUENCE [LARGE SCALE GENOMIC DNA]</scope>
    <source>
        <strain evidence="1 2">JCM 6923</strain>
    </source>
</reference>